<gene>
    <name evidence="4" type="ORF">V7S43_006487</name>
</gene>
<comment type="similarity">
    <text evidence="1">Belongs to the VPS13 family.</text>
</comment>
<evidence type="ECO:0000256" key="2">
    <source>
        <dbReference type="SAM" id="MobiDB-lite"/>
    </source>
</evidence>
<dbReference type="InterPro" id="IPR001849">
    <property type="entry name" value="PH_domain"/>
</dbReference>
<feature type="region of interest" description="Disordered" evidence="2">
    <location>
        <begin position="2767"/>
        <end position="2787"/>
    </location>
</feature>
<feature type="compositionally biased region" description="Acidic residues" evidence="2">
    <location>
        <begin position="1332"/>
        <end position="1342"/>
    </location>
</feature>
<proteinExistence type="inferred from homology"/>
<dbReference type="SMART" id="SM00233">
    <property type="entry name" value="PH"/>
    <property type="match status" value="1"/>
</dbReference>
<dbReference type="Proteomes" id="UP001632037">
    <property type="component" value="Unassembled WGS sequence"/>
</dbReference>
<dbReference type="InterPro" id="IPR009543">
    <property type="entry name" value="VPS13_VAB"/>
</dbReference>
<name>A0ABD3FQ24_9STRA</name>
<feature type="domain" description="PH" evidence="3">
    <location>
        <begin position="856"/>
        <end position="965"/>
    </location>
</feature>
<evidence type="ECO:0000313" key="4">
    <source>
        <dbReference type="EMBL" id="KAL3668399.1"/>
    </source>
</evidence>
<evidence type="ECO:0000259" key="3">
    <source>
        <dbReference type="PROSITE" id="PS50003"/>
    </source>
</evidence>
<dbReference type="Pfam" id="PF25036">
    <property type="entry name" value="VPS13_VAB"/>
    <property type="match status" value="1"/>
</dbReference>
<dbReference type="Gene3D" id="2.30.29.30">
    <property type="entry name" value="Pleckstrin-homology domain (PH domain)/Phosphotyrosine-binding domain (PTB)"/>
    <property type="match status" value="1"/>
</dbReference>
<comment type="caution">
    <text evidence="4">The sequence shown here is derived from an EMBL/GenBank/DDBJ whole genome shotgun (WGS) entry which is preliminary data.</text>
</comment>
<sequence>MLEGALKSWIVYFLGQYVESQTVNVSAKLWQSSERLKLENLTLKASVIPSWLPFRLKTGFIGLFEADLPISAIFGSGSAKIKFQDVLLVLEPLKHDEEELQDEISALVDQKMTRLEQDMQDRWNGPQVPEYTVPHESEGYFGTDGWIGRTMTKLIDNLQVDIRNLHIRVEGVWFPSEPMRNPPTSRTGNKDTSRTDGVKFAVGITLGALSAVTTPSNWRVGGFDDQKEETPQEKNHLVFKLINAIDLSAYVDPNALHFIHSRVHPKVLQSTLSRLKEMGSRSAKADWWNAEESVHAHRFLVAPINVALKLTMNTATHHSQTEDPRYQAVFHLSRIWMTLDEEQLSVLNLVIESFSGHEKWRVMVAEQVKASERHTASNEAKMAELAEHYLLLWNQVMTMKSEGIDALRKSEVWINATRIEQQLPYEVVVSIRNRLGLECVAGEGKTIPYPGALYEFGDAIGIPLPEISVPFPKGPTGLFFDILPTGDVAVKRYAEKSPAAAKDSVKRGLLLIKIDDRPLRSVFKFRSGLDLELAIDSMPGTKVLTFRHPSVIPPEITPSRPVAQVLFTSDQLKFCLVRAFQKQVVTEVMLDRPAVAINGFGPSLFSYHFYEVKVEDFYVQSVSRKEDEGNHCIASSICTPIDGSIDEDESNPALRFSMNYLYEAHPDARPGKVDTYGSKVSLAIGNSIAVFDEAKMTALLGEWHDWLGAISSNYSNGIPSSSLTRMDVDLTAMPPSMHSQLVSSYASTSPSNTVENFPPAEISSYSYEVKVDMLRLFVSAPEAPVAPLELSNEPSYRALLKQLVGDEPSGPPAIPDWARAAHAIVVMQRFIRGAIVRKRKMVRLALARNRWIYYQGDEMMGWLYTRDDSLAFRRWRRSWCHLDEDGHFSMHSNGSGADVLDEFSLLGCKVIMLPYASEGPWGSQKGKLREILEITTASGIIRKVLSSDNLMELKKWKHSIETSARNAAKRSPSEDVEEEEALYETAIEDDYYQVENDEVRFQKLDQRNATAWDELLLGGFSSFYRPAAMLKKEQSSWFSLSVTNVTFAVDVHRVSEPDRSAFALYLGLKDFTVLDHRQSSDYGVLHVGDRFLSLKNGELTPGKMRADHLNKGPFLALRMSYRGARGGSDCFVLQSGLHADLTISGWVMPLTLTQVFFEIVDVLDVLWATDTEATESGVGRAYAPEPASSVAWKEVPELGIQIRAPILEAYLEDSHCVAKLTIEDSSCSYRADPGVENFKLHLGPTALFVLTEDVALRLVQVDKFWLSYDLRVHRQTDSPVGGCDLCADESTKRPVCHRSVSISIGQVKLEADRRLELLFALLEALTYSEAPAETEDAEFDSANEEKATDSDRDGFERRGYDVNFLPGEHFSQTERLPSMQFSLQDQDSASDLRPMYATGFSRPYASPSGRSRMSTATSAGLNYGLHDTSQERSKRKPKVSLFIPLLNYQLLVSISSDSLERHTSTRTIFRTRLRMGRIHDRLSITCYSVVFEVIKRSLSVVSLDTYIPVMNFSISDMKMQCMTRTEFSTDHAVDASVEISARYYNTSLADWEPFIEPWRAYAKARSDGGEDGTTMQLSALQRLNVNCTDSLIRLLSSIAKNRRKQDFIVEKRTLAAVAADGEAKKEDGRVCVLNNLGVPIRLANLNTSHAGTLHVDVRDGWSFPGYSRFHNVRVSVVLLPWWHPREMQEVENFRHKFSLPYGGAQSGVTPILRVDVLTTDEGKRNYVFDHVTNKYVEVEEEEDDDFFDVPAAQRITPPNTQQFVNRGDSTNTSISQRAKWSSVGSAEINLAGNVMASLDPNRMKLNRWYRLHDLRGNVTGEIFVGLHFVPDVDNPVHRNRINEPQQVKDGQFLVFDPLKIVTANPNNTVDQCKDHVMLSDGLRGSYIPPLALEVMIGSSRMSLMCPLRRAGKFLIQGEKVLAEVKVAQRDESRRVLLLSSPVQLKNDTSIDMELWTCRTRLAPGESGALPRTGKLMTLTTSNKMSVPISAMFGEDKDSIVVKVDGCRPTVVADLNKLIAGSTILTLEAEDPEGLGYCLYVNITSHMRKVYREEHQGMITRGNANQDGELQTYATKYQISLHSCLMFENTLPIRVQYKIVASGAVEEVVRTGTLSPGEEVPIHDFQLDARLMLRLPEMDSIWSRPINLGDCIYREGMDRSIKSMLGAIGAWDPVVEFRPSPQSPGITFKEGDISSNTVVTRIDYTAADDGSPRIVLFCSLWVYNQSHVQTLLFRCADNPDATSLVVPQLVPQRPVPRLMDCPGQAFEIGTIIDTEVSRWSDKIHSTVVGVQEPISLKFGSKLGPKTRNELGISIQRPLGQFHRTTQVIVTSHFVFVNKTHAAFKVSQYMRTSDRVVELPAMAKKGAPSTHHFDFDAATSLANRRVYLRMDHHGAEWSGPFAVDDENEFSLKLKGSVMDSWRDSSGNPYEGFRRSVAEMHRVKVRISNLGPSMVVTLLRDDPPMYMIRNESSSDVFVSQVHNSDETVVIRSHEYIPFAWVKPDGPWRVACRTGSVVGRVEMVSRNYGIYDFANLDRERNIDALRYRMFGSKSKSITGDIVVDRASRVLIFRDHDKDKPPSYILEVKIIAARLRNEFSLKPDSTAELIAETDNHAAKAAESKELKTAHVYRFDSDLEFACDSRPKKLTLNFYESQGDQEGVLRDMSSIGIDDESYFDSNRANRIVGSSAELALNATELDGSGSPRTGDDSTSFEMLHTPAASPVRRCRPLSGNISDSVLSRNQAFYRHDSDLSYVDGAVVQLSDVERVSDSYASSEQSDQEDDRKKDHEYGAAGTVEIKIPKKAWTRMGVGAKRSIALSYNTAEQARRSLGRVEGHWWEMRDPESGDLIGEVLVALKFRTSVREHIQPAGIYNMSAIIPSIGLSFLHNANSSMVEVAYLSMQRLGLLYSCAGGSSEVVFSLGNLQMDNQMEREVVLGPKVHQVKEGVSVRLRDRWRSFMNYRYRGIFDELDTNSLSVIQFRMLWNSSCHAGEFMHYELIELIMQELEVSTDEKFVVNLISVFQGLEGLTSQHTFEEIVNTQLDYAGSLHSNAVVPAAGSDERSGGGGSATAEPSGVYIEELSIEAIRIKFTMELHGGRYIKTLGPSGRRLAVYLPESNVKDFRLYLTKLSFTHLYEPQASVVEKVTRRYSQQAVILVLSGLHTVSVYANPFRIVYRLGHGVVELVRLPARGLASGSPLELISGAYLGVRSLAMNTISASYEIVAGATGIFGAILTPFVPESRRKAFEEDLVAFQRAVIEEVDTFDAAEERTMTKVIVRKPREFDPSGVGLLTVYGPGSVPLEEQERIDHKAVVLLQLWWRRRRRAKLLLAEARRLRPESEDADRVFGANQCAVQ</sequence>
<feature type="region of interest" description="Disordered" evidence="2">
    <location>
        <begin position="1332"/>
        <end position="1355"/>
    </location>
</feature>
<evidence type="ECO:0000313" key="5">
    <source>
        <dbReference type="Proteomes" id="UP001632037"/>
    </source>
</evidence>
<organism evidence="4 5">
    <name type="scientific">Phytophthora oleae</name>
    <dbReference type="NCBI Taxonomy" id="2107226"/>
    <lineage>
        <taxon>Eukaryota</taxon>
        <taxon>Sar</taxon>
        <taxon>Stramenopiles</taxon>
        <taxon>Oomycota</taxon>
        <taxon>Peronosporomycetes</taxon>
        <taxon>Peronosporales</taxon>
        <taxon>Peronosporaceae</taxon>
        <taxon>Phytophthora</taxon>
    </lineage>
</organism>
<dbReference type="PROSITE" id="PS50096">
    <property type="entry name" value="IQ"/>
    <property type="match status" value="1"/>
</dbReference>
<dbReference type="PANTHER" id="PTHR16166:SF93">
    <property type="entry name" value="INTERMEMBRANE LIPID TRANSFER PROTEIN VPS13"/>
    <property type="match status" value="1"/>
</dbReference>
<dbReference type="PROSITE" id="PS50003">
    <property type="entry name" value="PH_DOMAIN"/>
    <property type="match status" value="1"/>
</dbReference>
<accession>A0ABD3FQ24</accession>
<feature type="compositionally biased region" description="Basic and acidic residues" evidence="2">
    <location>
        <begin position="1343"/>
        <end position="1355"/>
    </location>
</feature>
<keyword evidence="5" id="KW-1185">Reference proteome</keyword>
<dbReference type="InterPro" id="IPR011993">
    <property type="entry name" value="PH-like_dom_sf"/>
</dbReference>
<dbReference type="SUPFAM" id="SSF50729">
    <property type="entry name" value="PH domain-like"/>
    <property type="match status" value="1"/>
</dbReference>
<dbReference type="InterPro" id="IPR026847">
    <property type="entry name" value="VPS13"/>
</dbReference>
<dbReference type="PANTHER" id="PTHR16166">
    <property type="entry name" value="VACUOLAR PROTEIN SORTING-ASSOCIATED PROTEIN VPS13"/>
    <property type="match status" value="1"/>
</dbReference>
<evidence type="ECO:0000256" key="1">
    <source>
        <dbReference type="ARBA" id="ARBA00006545"/>
    </source>
</evidence>
<reference evidence="4 5" key="1">
    <citation type="submission" date="2024-09" db="EMBL/GenBank/DDBJ databases">
        <title>Genome sequencing and assembly of Phytophthora oleae, isolate VK10A, causative agent of rot of olive drupes.</title>
        <authorList>
            <person name="Conti Taguali S."/>
            <person name="Riolo M."/>
            <person name="La Spada F."/>
            <person name="Cacciola S.O."/>
            <person name="Dionisio G."/>
        </authorList>
    </citation>
    <scope>NUCLEOTIDE SEQUENCE [LARGE SCALE GENOMIC DNA]</scope>
    <source>
        <strain evidence="4 5">VK10A</strain>
    </source>
</reference>
<protein>
    <recommendedName>
        <fullName evidence="3">PH domain-containing protein</fullName>
    </recommendedName>
</protein>
<dbReference type="EMBL" id="JBIMZQ010000011">
    <property type="protein sequence ID" value="KAL3668399.1"/>
    <property type="molecule type" value="Genomic_DNA"/>
</dbReference>